<dbReference type="OrthoDB" id="2899171at2"/>
<dbReference type="EMBL" id="FMAU01000001">
    <property type="protein sequence ID" value="SCB79666.1"/>
    <property type="molecule type" value="Genomic_DNA"/>
</dbReference>
<keyword evidence="2" id="KW-1185">Reference proteome</keyword>
<organism evidence="1 2">
    <name type="scientific">[Bacillus] enclensis</name>
    <dbReference type="NCBI Taxonomy" id="1402860"/>
    <lineage>
        <taxon>Bacteria</taxon>
        <taxon>Bacillati</taxon>
        <taxon>Bacillota</taxon>
        <taxon>Bacilli</taxon>
        <taxon>Bacillales</taxon>
        <taxon>Bacillaceae</taxon>
        <taxon>Rossellomorea</taxon>
    </lineage>
</organism>
<dbReference type="AlphaFoldDB" id="A0A1C3ZBK8"/>
<accession>A0A1C3ZBK8</accession>
<evidence type="ECO:0000313" key="1">
    <source>
        <dbReference type="EMBL" id="SCB79666.1"/>
    </source>
</evidence>
<name>A0A1C3ZBK8_9BACI</name>
<reference evidence="2" key="1">
    <citation type="submission" date="2016-08" db="EMBL/GenBank/DDBJ databases">
        <authorList>
            <person name="Varghese N."/>
            <person name="Submissions Spin"/>
        </authorList>
    </citation>
    <scope>NUCLEOTIDE SEQUENCE [LARGE SCALE GENOMIC DNA]</scope>
    <source>
        <strain evidence="2">SGD-1123</strain>
    </source>
</reference>
<dbReference type="RefSeq" id="WP_156416132.1">
    <property type="nucleotide sequence ID" value="NZ_FMAU01000001.1"/>
</dbReference>
<proteinExistence type="predicted"/>
<dbReference type="Proteomes" id="UP000181997">
    <property type="component" value="Unassembled WGS sequence"/>
</dbReference>
<gene>
    <name evidence="1" type="ORF">GA0061094_0553</name>
</gene>
<sequence>MLWWILGISVVFAVVSALIRGRNQKSSFEVSNEHERQIQEEERVKAGSWFNGGNQ</sequence>
<evidence type="ECO:0000313" key="2">
    <source>
        <dbReference type="Proteomes" id="UP000181997"/>
    </source>
</evidence>
<protein>
    <submittedName>
        <fullName evidence="1">Uncharacterized protein</fullName>
    </submittedName>
</protein>